<dbReference type="InterPro" id="IPR001810">
    <property type="entry name" value="F-box_dom"/>
</dbReference>
<evidence type="ECO:0000313" key="3">
    <source>
        <dbReference type="Proteomes" id="UP000236291"/>
    </source>
</evidence>
<evidence type="ECO:0000313" key="2">
    <source>
        <dbReference type="EMBL" id="PNX55177.1"/>
    </source>
</evidence>
<dbReference type="ExpressionAtlas" id="A0A2K3JMC2">
    <property type="expression patterns" value="baseline"/>
</dbReference>
<proteinExistence type="predicted"/>
<reference evidence="2 3" key="2">
    <citation type="journal article" date="2017" name="Front. Plant Sci.">
        <title>Gene Classification and Mining of Molecular Markers Useful in Red Clover (Trifolium pratense) Breeding.</title>
        <authorList>
            <person name="Istvanek J."/>
            <person name="Dluhosova J."/>
            <person name="Dluhos P."/>
            <person name="Patkova L."/>
            <person name="Nedelnik J."/>
            <person name="Repkova J."/>
        </authorList>
    </citation>
    <scope>NUCLEOTIDE SEQUENCE [LARGE SCALE GENOMIC DNA]</scope>
    <source>
        <strain evidence="3">cv. Tatra</strain>
        <tissue evidence="2">Young leaves</tissue>
    </source>
</reference>
<protein>
    <submittedName>
        <fullName evidence="2">F-box protein skip24</fullName>
    </submittedName>
</protein>
<dbReference type="InterPro" id="IPR036047">
    <property type="entry name" value="F-box-like_dom_sf"/>
</dbReference>
<dbReference type="Pfam" id="PF12937">
    <property type="entry name" value="F-box-like"/>
    <property type="match status" value="1"/>
</dbReference>
<dbReference type="AlphaFoldDB" id="A0A2K3JMC2"/>
<dbReference type="Gene3D" id="1.20.1280.50">
    <property type="match status" value="1"/>
</dbReference>
<dbReference type="STRING" id="57577.A0A2K3JMC2"/>
<gene>
    <name evidence="2" type="ORF">L195_g048804</name>
</gene>
<reference evidence="2 3" key="1">
    <citation type="journal article" date="2014" name="Am. J. Bot.">
        <title>Genome assembly and annotation for red clover (Trifolium pratense; Fabaceae).</title>
        <authorList>
            <person name="Istvanek J."/>
            <person name="Jaros M."/>
            <person name="Krenek A."/>
            <person name="Repkova J."/>
        </authorList>
    </citation>
    <scope>NUCLEOTIDE SEQUENCE [LARGE SCALE GENOMIC DNA]</scope>
    <source>
        <strain evidence="3">cv. Tatra</strain>
        <tissue evidence="2">Young leaves</tissue>
    </source>
</reference>
<sequence>MSSLPEELWTKILELGIQNSGLTYEDLCWISISCRLLHRLSSEDSLWNHLLSTDFPLFPASSFPYWSSKSLYLLRIKERILIEAAYQQRLVEEQILHYQEQL</sequence>
<accession>A0A2K3JMC2</accession>
<feature type="domain" description="F-box" evidence="1">
    <location>
        <begin position="1"/>
        <end position="50"/>
    </location>
</feature>
<name>A0A2K3JMC2_TRIPR</name>
<organism evidence="2 3">
    <name type="scientific">Trifolium pratense</name>
    <name type="common">Red clover</name>
    <dbReference type="NCBI Taxonomy" id="57577"/>
    <lineage>
        <taxon>Eukaryota</taxon>
        <taxon>Viridiplantae</taxon>
        <taxon>Streptophyta</taxon>
        <taxon>Embryophyta</taxon>
        <taxon>Tracheophyta</taxon>
        <taxon>Spermatophyta</taxon>
        <taxon>Magnoliopsida</taxon>
        <taxon>eudicotyledons</taxon>
        <taxon>Gunneridae</taxon>
        <taxon>Pentapetalae</taxon>
        <taxon>rosids</taxon>
        <taxon>fabids</taxon>
        <taxon>Fabales</taxon>
        <taxon>Fabaceae</taxon>
        <taxon>Papilionoideae</taxon>
        <taxon>50 kb inversion clade</taxon>
        <taxon>NPAAA clade</taxon>
        <taxon>Hologalegina</taxon>
        <taxon>IRL clade</taxon>
        <taxon>Trifolieae</taxon>
        <taxon>Trifolium</taxon>
    </lineage>
</organism>
<comment type="caution">
    <text evidence="2">The sequence shown here is derived from an EMBL/GenBank/DDBJ whole genome shotgun (WGS) entry which is preliminary data.</text>
</comment>
<dbReference type="Proteomes" id="UP000236291">
    <property type="component" value="Unassembled WGS sequence"/>
</dbReference>
<dbReference type="EMBL" id="ASHM01070551">
    <property type="protein sequence ID" value="PNX55177.1"/>
    <property type="molecule type" value="Genomic_DNA"/>
</dbReference>
<evidence type="ECO:0000259" key="1">
    <source>
        <dbReference type="Pfam" id="PF12937"/>
    </source>
</evidence>
<dbReference type="SUPFAM" id="SSF81383">
    <property type="entry name" value="F-box domain"/>
    <property type="match status" value="1"/>
</dbReference>